<dbReference type="InterPro" id="IPR036641">
    <property type="entry name" value="HPT_dom_sf"/>
</dbReference>
<dbReference type="AlphaFoldDB" id="A0A7W3U511"/>
<keyword evidence="1 3" id="KW-0597">Phosphoprotein</keyword>
<name>A0A7W3U511_9GAMM</name>
<accession>A0A7W3U511</accession>
<protein>
    <submittedName>
        <fullName evidence="5">Response regulator</fullName>
    </submittedName>
</protein>
<dbReference type="Pfam" id="PF00072">
    <property type="entry name" value="Response_reg"/>
    <property type="match status" value="1"/>
</dbReference>
<dbReference type="EMBL" id="JACHTE010000007">
    <property type="protein sequence ID" value="MBB1089017.1"/>
    <property type="molecule type" value="Genomic_DNA"/>
</dbReference>
<dbReference type="PANTHER" id="PTHR44591:SF21">
    <property type="entry name" value="TWO-COMPONENT RESPONSE REGULATOR"/>
    <property type="match status" value="1"/>
</dbReference>
<dbReference type="PANTHER" id="PTHR44591">
    <property type="entry name" value="STRESS RESPONSE REGULATOR PROTEIN 1"/>
    <property type="match status" value="1"/>
</dbReference>
<dbReference type="InterPro" id="IPR011006">
    <property type="entry name" value="CheY-like_superfamily"/>
</dbReference>
<dbReference type="Pfam" id="PF01627">
    <property type="entry name" value="Hpt"/>
    <property type="match status" value="1"/>
</dbReference>
<dbReference type="GO" id="GO:0000160">
    <property type="term" value="P:phosphorelay signal transduction system"/>
    <property type="evidence" value="ECO:0007669"/>
    <property type="project" value="UniProtKB-KW"/>
</dbReference>
<evidence type="ECO:0000256" key="2">
    <source>
        <dbReference type="ARBA" id="ARBA00023012"/>
    </source>
</evidence>
<evidence type="ECO:0000256" key="1">
    <source>
        <dbReference type="ARBA" id="ARBA00022553"/>
    </source>
</evidence>
<dbReference type="SMART" id="SM00448">
    <property type="entry name" value="REC"/>
    <property type="match status" value="1"/>
</dbReference>
<keyword evidence="2" id="KW-0902">Two-component regulatory system</keyword>
<proteinExistence type="predicted"/>
<evidence type="ECO:0000313" key="5">
    <source>
        <dbReference type="EMBL" id="MBB1089017.1"/>
    </source>
</evidence>
<comment type="caution">
    <text evidence="5">The sequence shown here is derived from an EMBL/GenBank/DDBJ whole genome shotgun (WGS) entry which is preliminary data.</text>
</comment>
<dbReference type="SUPFAM" id="SSF52172">
    <property type="entry name" value="CheY-like"/>
    <property type="match status" value="1"/>
</dbReference>
<organism evidence="5 6">
    <name type="scientific">Marilutibacter penaei</name>
    <dbReference type="NCBI Taxonomy" id="2759900"/>
    <lineage>
        <taxon>Bacteria</taxon>
        <taxon>Pseudomonadati</taxon>
        <taxon>Pseudomonadota</taxon>
        <taxon>Gammaproteobacteria</taxon>
        <taxon>Lysobacterales</taxon>
        <taxon>Lysobacteraceae</taxon>
        <taxon>Marilutibacter</taxon>
    </lineage>
</organism>
<keyword evidence="6" id="KW-1185">Reference proteome</keyword>
<dbReference type="InterPro" id="IPR050595">
    <property type="entry name" value="Bact_response_regulator"/>
</dbReference>
<dbReference type="Gene3D" id="1.20.120.160">
    <property type="entry name" value="HPT domain"/>
    <property type="match status" value="1"/>
</dbReference>
<dbReference type="GO" id="GO:0004672">
    <property type="term" value="F:protein kinase activity"/>
    <property type="evidence" value="ECO:0007669"/>
    <property type="project" value="UniProtKB-ARBA"/>
</dbReference>
<dbReference type="Proteomes" id="UP000552587">
    <property type="component" value="Unassembled WGS sequence"/>
</dbReference>
<dbReference type="InterPro" id="IPR008207">
    <property type="entry name" value="Sig_transdc_His_kin_Hpt_dom"/>
</dbReference>
<dbReference type="Gene3D" id="3.40.50.2300">
    <property type="match status" value="1"/>
</dbReference>
<feature type="domain" description="Response regulatory" evidence="4">
    <location>
        <begin position="60"/>
        <end position="174"/>
    </location>
</feature>
<gene>
    <name evidence="5" type="ORF">H4F99_11005</name>
</gene>
<feature type="modified residue" description="4-aspartylphosphate" evidence="3">
    <location>
        <position position="109"/>
    </location>
</feature>
<dbReference type="PROSITE" id="PS50110">
    <property type="entry name" value="RESPONSE_REGULATORY"/>
    <property type="match status" value="1"/>
</dbReference>
<dbReference type="CDD" id="cd00156">
    <property type="entry name" value="REC"/>
    <property type="match status" value="1"/>
</dbReference>
<reference evidence="5 6" key="1">
    <citation type="submission" date="2020-07" db="EMBL/GenBank/DDBJ databases">
        <authorList>
            <person name="Xu S."/>
            <person name="Li A."/>
        </authorList>
    </citation>
    <scope>NUCLEOTIDE SEQUENCE [LARGE SCALE GENOMIC DNA]</scope>
    <source>
        <strain evidence="5 6">SG-8</strain>
    </source>
</reference>
<dbReference type="InterPro" id="IPR001789">
    <property type="entry name" value="Sig_transdc_resp-reg_receiver"/>
</dbReference>
<dbReference type="SUPFAM" id="SSF47226">
    <property type="entry name" value="Histidine-containing phosphotransfer domain, HPT domain"/>
    <property type="match status" value="1"/>
</dbReference>
<evidence type="ECO:0000256" key="3">
    <source>
        <dbReference type="PROSITE-ProRule" id="PRU00169"/>
    </source>
</evidence>
<evidence type="ECO:0000259" key="4">
    <source>
        <dbReference type="PROSITE" id="PS50110"/>
    </source>
</evidence>
<evidence type="ECO:0000313" key="6">
    <source>
        <dbReference type="Proteomes" id="UP000552587"/>
    </source>
</evidence>
<sequence length="304" mass="33037">MQPCRARVGRSWHAGEQQRTCKKDSGCQAAGHGASIPPCRERPAHGRHHAQGDASLETLRILLVEDDPTNRGFLAHVLEGLPASVHVADSVRAALSQARARAHDLWLFDARLPDGSAASLLQRLREMGLDTPALAHTAASDTSELEALRGAGFETVLRKPISATALRDAVRSTLSRGVHADATAHGSGSIPAIPRRERLLWDDVAALEALNHRRDHVVHLRGLFLDDLPGTAASLSRAWREDAFDRVVDGLHRLRAACAFVGAARLLDAVETWQRDPAQPVAREAFEQALRDTLDHAPVDREPA</sequence>